<reference evidence="4 5" key="1">
    <citation type="journal article" date="2016" name="Nat. Commun.">
        <title>Thousands of microbial genomes shed light on interconnected biogeochemical processes in an aquifer system.</title>
        <authorList>
            <person name="Anantharaman K."/>
            <person name="Brown C.T."/>
            <person name="Hug L.A."/>
            <person name="Sharon I."/>
            <person name="Castelle C.J."/>
            <person name="Probst A.J."/>
            <person name="Thomas B.C."/>
            <person name="Singh A."/>
            <person name="Wilkins M.J."/>
            <person name="Karaoz U."/>
            <person name="Brodie E.L."/>
            <person name="Williams K.H."/>
            <person name="Hubbard S.S."/>
            <person name="Banfield J.F."/>
        </authorList>
    </citation>
    <scope>NUCLEOTIDE SEQUENCE [LARGE SCALE GENOMIC DNA]</scope>
</reference>
<dbReference type="EMBL" id="MEWS01000048">
    <property type="protein sequence ID" value="OGC81205.1"/>
    <property type="molecule type" value="Genomic_DNA"/>
</dbReference>
<dbReference type="AlphaFoldDB" id="A0A1F4XHL9"/>
<keyword evidence="3" id="KW-0406">Ion transport</keyword>
<dbReference type="InterPro" id="IPR036079">
    <property type="entry name" value="ATPase_csu/dsu_sf"/>
</dbReference>
<name>A0A1F4XHL9_9BACT</name>
<evidence type="ECO:0000256" key="1">
    <source>
        <dbReference type="ARBA" id="ARBA00006709"/>
    </source>
</evidence>
<evidence type="ECO:0000256" key="2">
    <source>
        <dbReference type="ARBA" id="ARBA00022448"/>
    </source>
</evidence>
<gene>
    <name evidence="4" type="ORF">A2788_00825</name>
</gene>
<dbReference type="PANTHER" id="PTHR38682">
    <property type="entry name" value="V-TYPE ATP SYNTHASE SUBUNIT C"/>
    <property type="match status" value="1"/>
</dbReference>
<dbReference type="Pfam" id="PF01992">
    <property type="entry name" value="vATP-synt_AC39"/>
    <property type="match status" value="1"/>
</dbReference>
<keyword evidence="2" id="KW-0813">Transport</keyword>
<dbReference type="InterPro" id="IPR002843">
    <property type="entry name" value="ATPase_V0-cplx_csu/dsu"/>
</dbReference>
<dbReference type="Proteomes" id="UP000177521">
    <property type="component" value="Unassembled WGS sequence"/>
</dbReference>
<dbReference type="PANTHER" id="PTHR38682:SF1">
    <property type="entry name" value="V-TYPE ATP SYNTHASE SUBUNIT C"/>
    <property type="match status" value="1"/>
</dbReference>
<dbReference type="Gene3D" id="1.10.132.50">
    <property type="entry name" value="ATP synthase (C/AC39) subunit, domain 3"/>
    <property type="match status" value="1"/>
</dbReference>
<dbReference type="InterPro" id="IPR044911">
    <property type="entry name" value="V-type_ATPase_csu/dsu_dom_3"/>
</dbReference>
<dbReference type="InterPro" id="IPR050873">
    <property type="entry name" value="V-ATPase_V0D/AC39_subunit"/>
</dbReference>
<accession>A0A1F4XHL9</accession>
<dbReference type="InterPro" id="IPR035067">
    <property type="entry name" value="V-type_ATPase_csu/dsu"/>
</dbReference>
<protein>
    <recommendedName>
        <fullName evidence="6">V-type ATP synthase subunit C</fullName>
    </recommendedName>
</protein>
<evidence type="ECO:0008006" key="6">
    <source>
        <dbReference type="Google" id="ProtNLM"/>
    </source>
</evidence>
<comment type="caution">
    <text evidence="4">The sequence shown here is derived from an EMBL/GenBank/DDBJ whole genome shotgun (WGS) entry which is preliminary data.</text>
</comment>
<evidence type="ECO:0000313" key="4">
    <source>
        <dbReference type="EMBL" id="OGC81205.1"/>
    </source>
</evidence>
<evidence type="ECO:0000313" key="5">
    <source>
        <dbReference type="Proteomes" id="UP000177521"/>
    </source>
</evidence>
<dbReference type="GO" id="GO:0046961">
    <property type="term" value="F:proton-transporting ATPase activity, rotational mechanism"/>
    <property type="evidence" value="ECO:0007669"/>
    <property type="project" value="InterPro"/>
</dbReference>
<proteinExistence type="inferred from homology"/>
<dbReference type="SUPFAM" id="SSF103486">
    <property type="entry name" value="V-type ATP synthase subunit C"/>
    <property type="match status" value="1"/>
</dbReference>
<evidence type="ECO:0000256" key="3">
    <source>
        <dbReference type="ARBA" id="ARBA00023065"/>
    </source>
</evidence>
<sequence length="342" mass="38643">MNLTDFGYAIGRIRVLETRLLNQNEVERMLAASDAKEAYRILNELDYANHVGDIEKVENFQEVINAGLLDSKQILSEICPDPEVLLLLWLAYDIHNCKVLLKARLRQKALEDVQSILSDLGAIKIAKLVEVIFAEQLVAFGLGPDYDQLLYQHLGKARKVLTKEGGLQAADLIMDKAYFELAKAIVQQKQNSFLQEYLNHVIDLHNIGLILRIAVAGEGLGPFSAAFIEGASFARGVFEQLSQKSPAEIVEALKNTAYGEMLIKTREDLSQHASFLELERQMYNHRIHFIRRAKLIAFGPEPIVAYFWTKLNNAQIIRLIMIGKLNGIPAEKIRPHLHDLYA</sequence>
<organism evidence="4 5">
    <name type="scientific">Candidatus Abawacabacteria bacterium RIFCSPHIGHO2_01_FULL_46_8</name>
    <dbReference type="NCBI Taxonomy" id="1817815"/>
    <lineage>
        <taxon>Bacteria</taxon>
        <taxon>Candidatus Abawacaibacteriota</taxon>
    </lineage>
</organism>
<dbReference type="Gene3D" id="1.20.1690.10">
    <property type="entry name" value="V-type ATP synthase subunit C domain"/>
    <property type="match status" value="2"/>
</dbReference>
<comment type="similarity">
    <text evidence="1">Belongs to the V-ATPase V0D/AC39 subunit family.</text>
</comment>